<keyword evidence="1" id="KW-0812">Transmembrane</keyword>
<evidence type="ECO:0000313" key="3">
    <source>
        <dbReference type="Proteomes" id="UP000813444"/>
    </source>
</evidence>
<protein>
    <submittedName>
        <fullName evidence="2">Uncharacterized protein</fullName>
    </submittedName>
</protein>
<dbReference type="AlphaFoldDB" id="A0A8K0T1Y0"/>
<evidence type="ECO:0000256" key="1">
    <source>
        <dbReference type="SAM" id="Phobius"/>
    </source>
</evidence>
<name>A0A8K0T1Y0_9HYPO</name>
<keyword evidence="3" id="KW-1185">Reference proteome</keyword>
<sequence>MLSMAIVVYVIFFARSQGPGFSDSRHAGALGSLRGCFVQRHRACWGGCYCWPGLFSLVCLHVFVFLWLRDAGKMRSAEASWRWTHSVYKMASSSTSIEGLSFLFHTNTTINTVSLLSLSFFFSFSFLFPCFLCQGLGFSQSCTILTIPIFWSLSPYQNAYSGLFILFHCS</sequence>
<comment type="caution">
    <text evidence="2">The sequence shown here is derived from an EMBL/GenBank/DDBJ whole genome shotgun (WGS) entry which is preliminary data.</text>
</comment>
<evidence type="ECO:0000313" key="2">
    <source>
        <dbReference type="EMBL" id="KAH7326443.1"/>
    </source>
</evidence>
<feature type="transmembrane region" description="Helical" evidence="1">
    <location>
        <begin position="110"/>
        <end position="132"/>
    </location>
</feature>
<keyword evidence="1" id="KW-0472">Membrane</keyword>
<organism evidence="2 3">
    <name type="scientific">Stachybotrys elegans</name>
    <dbReference type="NCBI Taxonomy" id="80388"/>
    <lineage>
        <taxon>Eukaryota</taxon>
        <taxon>Fungi</taxon>
        <taxon>Dikarya</taxon>
        <taxon>Ascomycota</taxon>
        <taxon>Pezizomycotina</taxon>
        <taxon>Sordariomycetes</taxon>
        <taxon>Hypocreomycetidae</taxon>
        <taxon>Hypocreales</taxon>
        <taxon>Stachybotryaceae</taxon>
        <taxon>Stachybotrys</taxon>
    </lineage>
</organism>
<accession>A0A8K0T1Y0</accession>
<keyword evidence="1" id="KW-1133">Transmembrane helix</keyword>
<dbReference type="EMBL" id="JAGPNK010000002">
    <property type="protein sequence ID" value="KAH7326443.1"/>
    <property type="molecule type" value="Genomic_DNA"/>
</dbReference>
<dbReference type="Proteomes" id="UP000813444">
    <property type="component" value="Unassembled WGS sequence"/>
</dbReference>
<proteinExistence type="predicted"/>
<reference evidence="2" key="1">
    <citation type="journal article" date="2021" name="Nat. Commun.">
        <title>Genetic determinants of endophytism in the Arabidopsis root mycobiome.</title>
        <authorList>
            <person name="Mesny F."/>
            <person name="Miyauchi S."/>
            <person name="Thiergart T."/>
            <person name="Pickel B."/>
            <person name="Atanasova L."/>
            <person name="Karlsson M."/>
            <person name="Huettel B."/>
            <person name="Barry K.W."/>
            <person name="Haridas S."/>
            <person name="Chen C."/>
            <person name="Bauer D."/>
            <person name="Andreopoulos W."/>
            <person name="Pangilinan J."/>
            <person name="LaButti K."/>
            <person name="Riley R."/>
            <person name="Lipzen A."/>
            <person name="Clum A."/>
            <person name="Drula E."/>
            <person name="Henrissat B."/>
            <person name="Kohler A."/>
            <person name="Grigoriev I.V."/>
            <person name="Martin F.M."/>
            <person name="Hacquard S."/>
        </authorList>
    </citation>
    <scope>NUCLEOTIDE SEQUENCE</scope>
    <source>
        <strain evidence="2">MPI-CAGE-CH-0235</strain>
    </source>
</reference>
<gene>
    <name evidence="2" type="ORF">B0I35DRAFT_135168</name>
</gene>
<feature type="transmembrane region" description="Helical" evidence="1">
    <location>
        <begin position="49"/>
        <end position="68"/>
    </location>
</feature>